<reference evidence="3 4" key="1">
    <citation type="submission" date="2020-08" db="EMBL/GenBank/DDBJ databases">
        <title>Genomic Encyclopedia of Type Strains, Phase III (KMG-III): the genomes of soil and plant-associated and newly described type strains.</title>
        <authorList>
            <person name="Whitman W."/>
        </authorList>
    </citation>
    <scope>NUCLEOTIDE SEQUENCE [LARGE SCALE GENOMIC DNA]</scope>
    <source>
        <strain evidence="3 4">CECT 7282</strain>
    </source>
</reference>
<sequence>MKPLIKGLAVATLATAMSIPLAQAKELRMASGVPPVHPAHDPLYTDFQTRIAEMTDGRLSGSLLGMEIASIQNMRTAIKSQLVEVGLFLPAYFPADLPEFNLVGDMAFLGSNPMAMAAAMTEYVVTCGDCQDELKDLGIVYTSSHSTDVYQLLTNQPVQGVDDLQGLRLRVGGPQFSRWADEFGVSAASIPVGETFEALSQGVIEGTVASTSDIISFRLDDVIDYITTIELGTFHSLISHAVGLPTWQSLSAEDREAIARASTVSSLLTVQHWAYDMPAQAEEAAQQAGVEMLEPSQALLDATQAFVEKDLAVAARQAEERYDIANASDKLDRFRQLVEKWTAIAEEANEDPLKVAEALDREVWSQVDFTTYGI</sequence>
<dbReference type="InterPro" id="IPR038404">
    <property type="entry name" value="TRAP_DctP_sf"/>
</dbReference>
<dbReference type="InterPro" id="IPR018389">
    <property type="entry name" value="DctP_fam"/>
</dbReference>
<evidence type="ECO:0000256" key="2">
    <source>
        <dbReference type="SAM" id="SignalP"/>
    </source>
</evidence>
<dbReference type="EMBL" id="JACHXP010000019">
    <property type="protein sequence ID" value="MBB3191956.1"/>
    <property type="molecule type" value="Genomic_DNA"/>
</dbReference>
<accession>A0A839VHT5</accession>
<dbReference type="Gene3D" id="3.40.190.170">
    <property type="entry name" value="Bacterial extracellular solute-binding protein, family 7"/>
    <property type="match status" value="1"/>
</dbReference>
<proteinExistence type="predicted"/>
<dbReference type="RefSeq" id="WP_246390004.1">
    <property type="nucleotide sequence ID" value="NZ_JACHXP010000019.1"/>
</dbReference>
<dbReference type="GO" id="GO:0055085">
    <property type="term" value="P:transmembrane transport"/>
    <property type="evidence" value="ECO:0007669"/>
    <property type="project" value="InterPro"/>
</dbReference>
<dbReference type="Pfam" id="PF03480">
    <property type="entry name" value="DctP"/>
    <property type="match status" value="1"/>
</dbReference>
<dbReference type="PANTHER" id="PTHR33376:SF5">
    <property type="entry name" value="EXTRACYTOPLASMIC SOLUTE RECEPTOR PROTEIN"/>
    <property type="match status" value="1"/>
</dbReference>
<feature type="signal peptide" evidence="2">
    <location>
        <begin position="1"/>
        <end position="24"/>
    </location>
</feature>
<protein>
    <submittedName>
        <fullName evidence="3">TRAP-type C4-dicarboxylate transport system substrate-binding protein</fullName>
    </submittedName>
</protein>
<keyword evidence="1 2" id="KW-0732">Signal</keyword>
<dbReference type="Proteomes" id="UP000547614">
    <property type="component" value="Unassembled WGS sequence"/>
</dbReference>
<dbReference type="PANTHER" id="PTHR33376">
    <property type="match status" value="1"/>
</dbReference>
<comment type="caution">
    <text evidence="3">The sequence shown here is derived from an EMBL/GenBank/DDBJ whole genome shotgun (WGS) entry which is preliminary data.</text>
</comment>
<evidence type="ECO:0000313" key="3">
    <source>
        <dbReference type="EMBL" id="MBB3191956.1"/>
    </source>
</evidence>
<evidence type="ECO:0000256" key="1">
    <source>
        <dbReference type="ARBA" id="ARBA00022729"/>
    </source>
</evidence>
<keyword evidence="4" id="KW-1185">Reference proteome</keyword>
<name>A0A839VHT5_9GAMM</name>
<dbReference type="AlphaFoldDB" id="A0A839VHT5"/>
<dbReference type="CDD" id="cd13666">
    <property type="entry name" value="PBP2_TRAP_DctP_like_1"/>
    <property type="match status" value="1"/>
</dbReference>
<feature type="chain" id="PRO_5033067786" evidence="2">
    <location>
        <begin position="25"/>
        <end position="374"/>
    </location>
</feature>
<gene>
    <name evidence="3" type="ORF">FHR94_003232</name>
</gene>
<evidence type="ECO:0000313" key="4">
    <source>
        <dbReference type="Proteomes" id="UP000547614"/>
    </source>
</evidence>
<organism evidence="3 4">
    <name type="scientific">Halomonas cerina</name>
    <dbReference type="NCBI Taxonomy" id="447424"/>
    <lineage>
        <taxon>Bacteria</taxon>
        <taxon>Pseudomonadati</taxon>
        <taxon>Pseudomonadota</taxon>
        <taxon>Gammaproteobacteria</taxon>
        <taxon>Oceanospirillales</taxon>
        <taxon>Halomonadaceae</taxon>
        <taxon>Halomonas</taxon>
    </lineage>
</organism>
<dbReference type="NCBIfam" id="NF037995">
    <property type="entry name" value="TRAP_S1"/>
    <property type="match status" value="1"/>
</dbReference>